<evidence type="ECO:0000313" key="2">
    <source>
        <dbReference type="Proteomes" id="UP001150941"/>
    </source>
</evidence>
<reference evidence="1" key="1">
    <citation type="submission" date="2022-11" db="EMBL/GenBank/DDBJ databases">
        <authorList>
            <person name="Petersen C."/>
        </authorList>
    </citation>
    <scope>NUCLEOTIDE SEQUENCE</scope>
    <source>
        <strain evidence="1">IBT 19713</strain>
    </source>
</reference>
<comment type="caution">
    <text evidence="1">The sequence shown here is derived from an EMBL/GenBank/DDBJ whole genome shotgun (WGS) entry which is preliminary data.</text>
</comment>
<accession>A0A9W9PM82</accession>
<evidence type="ECO:0000313" key="1">
    <source>
        <dbReference type="EMBL" id="KAJ5249314.1"/>
    </source>
</evidence>
<dbReference type="OrthoDB" id="4303527at2759"/>
<sequence length="131" mass="14066">MCTDFASVYPCRCSLHTPAPISSVAMANAYEVESMEISASDEDLYNLYNEACEADSVVASSLSIPTDRRYATLVVEGLGSEVIGKVEKLSAVTVGSNTVELKRHYHVSGECPLLVETGEGKLGAWVFKLGK</sequence>
<keyword evidence="2" id="KW-1185">Reference proteome</keyword>
<dbReference type="GeneID" id="83197365"/>
<proteinExistence type="predicted"/>
<dbReference type="RefSeq" id="XP_058336093.1">
    <property type="nucleotide sequence ID" value="XM_058470062.1"/>
</dbReference>
<reference evidence="1" key="2">
    <citation type="journal article" date="2023" name="IMA Fungus">
        <title>Comparative genomic study of the Penicillium genus elucidates a diverse pangenome and 15 lateral gene transfer events.</title>
        <authorList>
            <person name="Petersen C."/>
            <person name="Sorensen T."/>
            <person name="Nielsen M.R."/>
            <person name="Sondergaard T.E."/>
            <person name="Sorensen J.L."/>
            <person name="Fitzpatrick D.A."/>
            <person name="Frisvad J.C."/>
            <person name="Nielsen K.L."/>
        </authorList>
    </citation>
    <scope>NUCLEOTIDE SEQUENCE</scope>
    <source>
        <strain evidence="1">IBT 19713</strain>
    </source>
</reference>
<dbReference type="EMBL" id="JAPQKS010000001">
    <property type="protein sequence ID" value="KAJ5249314.1"/>
    <property type="molecule type" value="Genomic_DNA"/>
</dbReference>
<protein>
    <submittedName>
        <fullName evidence="1">Uncharacterized protein</fullName>
    </submittedName>
</protein>
<organism evidence="1 2">
    <name type="scientific">Penicillium chermesinum</name>
    <dbReference type="NCBI Taxonomy" id="63820"/>
    <lineage>
        <taxon>Eukaryota</taxon>
        <taxon>Fungi</taxon>
        <taxon>Dikarya</taxon>
        <taxon>Ascomycota</taxon>
        <taxon>Pezizomycotina</taxon>
        <taxon>Eurotiomycetes</taxon>
        <taxon>Eurotiomycetidae</taxon>
        <taxon>Eurotiales</taxon>
        <taxon>Aspergillaceae</taxon>
        <taxon>Penicillium</taxon>
    </lineage>
</organism>
<dbReference type="Proteomes" id="UP001150941">
    <property type="component" value="Unassembled WGS sequence"/>
</dbReference>
<name>A0A9W9PM82_9EURO</name>
<dbReference type="AlphaFoldDB" id="A0A9W9PM82"/>
<gene>
    <name evidence="1" type="ORF">N7468_000765</name>
</gene>